<dbReference type="Proteomes" id="UP000215127">
    <property type="component" value="Chromosome 5"/>
</dbReference>
<gene>
    <name evidence="2" type="ORF">ZT3D7_G6354</name>
</gene>
<proteinExistence type="predicted"/>
<keyword evidence="3" id="KW-1185">Reference proteome</keyword>
<feature type="region of interest" description="Disordered" evidence="1">
    <location>
        <begin position="1"/>
        <end position="22"/>
    </location>
</feature>
<reference evidence="2 3" key="1">
    <citation type="submission" date="2016-06" db="EMBL/GenBank/DDBJ databases">
        <authorList>
            <person name="Kjaerup R.B."/>
            <person name="Dalgaard T.S."/>
            <person name="Juul-Madsen H.R."/>
        </authorList>
    </citation>
    <scope>NUCLEOTIDE SEQUENCE [LARGE SCALE GENOMIC DNA]</scope>
</reference>
<evidence type="ECO:0000256" key="1">
    <source>
        <dbReference type="SAM" id="MobiDB-lite"/>
    </source>
</evidence>
<feature type="region of interest" description="Disordered" evidence="1">
    <location>
        <begin position="37"/>
        <end position="119"/>
    </location>
</feature>
<evidence type="ECO:0000313" key="2">
    <source>
        <dbReference type="EMBL" id="SMQ51201.1"/>
    </source>
</evidence>
<protein>
    <submittedName>
        <fullName evidence="2">Uncharacterized protein</fullName>
    </submittedName>
</protein>
<name>A0A1X7RVI4_ZYMT9</name>
<organism evidence="2 3">
    <name type="scientific">Zymoseptoria tritici (strain ST99CH_3D7)</name>
    <dbReference type="NCBI Taxonomy" id="1276538"/>
    <lineage>
        <taxon>Eukaryota</taxon>
        <taxon>Fungi</taxon>
        <taxon>Dikarya</taxon>
        <taxon>Ascomycota</taxon>
        <taxon>Pezizomycotina</taxon>
        <taxon>Dothideomycetes</taxon>
        <taxon>Dothideomycetidae</taxon>
        <taxon>Mycosphaerellales</taxon>
        <taxon>Mycosphaerellaceae</taxon>
        <taxon>Zymoseptoria</taxon>
    </lineage>
</organism>
<sequence>MAEQGVRTAELIISDRAGEPSDLEMRLHKDTKAVLKADQEAYDKHENETQGKGKGDDQTECGAAERMEEEEERDKCEQRKMMSWSEAPTGRIEEDPSEMSGGFSSFDGPELPQVVESER</sequence>
<feature type="compositionally biased region" description="Basic and acidic residues" evidence="1">
    <location>
        <begin position="37"/>
        <end position="57"/>
    </location>
</feature>
<accession>A0A1X7RVI4</accession>
<dbReference type="EMBL" id="LT853696">
    <property type="protein sequence ID" value="SMQ51201.1"/>
    <property type="molecule type" value="Genomic_DNA"/>
</dbReference>
<evidence type="ECO:0000313" key="3">
    <source>
        <dbReference type="Proteomes" id="UP000215127"/>
    </source>
</evidence>
<dbReference type="AlphaFoldDB" id="A0A1X7RVI4"/>